<accession>W0AJ41</accession>
<dbReference type="RefSeq" id="WP_025294439.1">
    <property type="nucleotide sequence ID" value="NZ_CP006644.1"/>
</dbReference>
<dbReference type="EMBL" id="CP006644">
    <property type="protein sequence ID" value="AHE56318.1"/>
    <property type="molecule type" value="Genomic_DNA"/>
</dbReference>
<dbReference type="AlphaFoldDB" id="W0AJ41"/>
<evidence type="ECO:0000313" key="2">
    <source>
        <dbReference type="Proteomes" id="UP000018851"/>
    </source>
</evidence>
<dbReference type="PATRIC" id="fig|1123269.5.peg.4605"/>
<evidence type="ECO:0000313" key="1">
    <source>
        <dbReference type="EMBL" id="AHE56318.1"/>
    </source>
</evidence>
<dbReference type="KEGG" id="ssan:NX02_23515"/>
<dbReference type="eggNOG" id="ENOG5030SAT">
    <property type="taxonomic scope" value="Bacteria"/>
</dbReference>
<protein>
    <submittedName>
        <fullName evidence="1">Uncharacterized protein</fullName>
    </submittedName>
</protein>
<name>W0AJ41_9SPHN</name>
<keyword evidence="2" id="KW-1185">Reference proteome</keyword>
<sequence>MMLFALPILMLQAAAPPPQAPKEARCFVKEKQGAYTIHTYIGARACEAFDPPREIAGVWVNQFEGSSFHEGATSLADLEGRPHRVWLSMDKDSVLPVDFKPQRSHVYRLRFVGRTATDMNRKPLEGYGHFGVSPGMVLVDRLVGWEDLGPAAAR</sequence>
<dbReference type="OrthoDB" id="7189189at2"/>
<dbReference type="HOGENOM" id="CLU_1703126_0_0_5"/>
<organism evidence="1 2">
    <name type="scientific">Sphingomonas sanxanigenens DSM 19645 = NX02</name>
    <dbReference type="NCBI Taxonomy" id="1123269"/>
    <lineage>
        <taxon>Bacteria</taxon>
        <taxon>Pseudomonadati</taxon>
        <taxon>Pseudomonadota</taxon>
        <taxon>Alphaproteobacteria</taxon>
        <taxon>Sphingomonadales</taxon>
        <taxon>Sphingomonadaceae</taxon>
        <taxon>Sphingomonas</taxon>
    </lineage>
</organism>
<dbReference type="Proteomes" id="UP000018851">
    <property type="component" value="Chromosome"/>
</dbReference>
<reference evidence="1 2" key="1">
    <citation type="submission" date="2013-07" db="EMBL/GenBank/DDBJ databases">
        <title>Completed genome of Sphingomonas sanxanigenens NX02.</title>
        <authorList>
            <person name="Ma T."/>
            <person name="Huang H."/>
            <person name="Wu M."/>
            <person name="Li X."/>
            <person name="Li G."/>
        </authorList>
    </citation>
    <scope>NUCLEOTIDE SEQUENCE [LARGE SCALE GENOMIC DNA]</scope>
    <source>
        <strain evidence="1 2">NX02</strain>
    </source>
</reference>
<proteinExistence type="predicted"/>
<gene>
    <name evidence="1" type="ORF">NX02_23515</name>
</gene>